<dbReference type="RefSeq" id="WP_218142288.1">
    <property type="nucleotide sequence ID" value="NZ_FNNQ01000007.1"/>
</dbReference>
<sequence>MADQRLIDATPAEMTNMKGRELLLSIQASEGRTVVAETVAPFLPLVDGCSNCEIATAFGADLLLLNKYDVQNPCVGGFPSRSGALSDNKGLLADYEQMLGIGVTAGEVTRFVGRPVGVNLEPVEKEVSTSEVALGRRATPMNGEKAMEQGARFLVLTGNPRTGITTEAITTQIKALRGALGPEIILMAGKMHGTGVNPSNRDWLTEKELEGFIEHGADVILLPLPGSVPGISVAMVNKWVRMCHERGALTMLTLGTSQESSSQGVIERLAIDGKMAGGDLFHIGDAGFSGIALPENIHAYSISLKGRRHTYRRMAQSHYR</sequence>
<dbReference type="InterPro" id="IPR057238">
    <property type="entry name" value="DUF7916"/>
</dbReference>
<feature type="domain" description="DUF7916" evidence="1">
    <location>
        <begin position="7"/>
        <end position="320"/>
    </location>
</feature>
<accession>A0A1H2WY18</accession>
<reference evidence="2 3" key="1">
    <citation type="submission" date="2016-10" db="EMBL/GenBank/DDBJ databases">
        <authorList>
            <person name="de Groot N.N."/>
        </authorList>
    </citation>
    <scope>NUCLEOTIDE SEQUENCE [LARGE SCALE GENOMIC DNA]</scope>
    <source>
        <strain evidence="2 3">DSM 45610</strain>
    </source>
</reference>
<dbReference type="Proteomes" id="UP000198534">
    <property type="component" value="Unassembled WGS sequence"/>
</dbReference>
<protein>
    <recommendedName>
        <fullName evidence="1">DUF7916 domain-containing protein</fullName>
    </recommendedName>
</protein>
<dbReference type="STRING" id="1048340.SAMN05444487_10714"/>
<evidence type="ECO:0000259" key="1">
    <source>
        <dbReference type="Pfam" id="PF25509"/>
    </source>
</evidence>
<organism evidence="2 3">
    <name type="scientific">Marininema mesophilum</name>
    <dbReference type="NCBI Taxonomy" id="1048340"/>
    <lineage>
        <taxon>Bacteria</taxon>
        <taxon>Bacillati</taxon>
        <taxon>Bacillota</taxon>
        <taxon>Bacilli</taxon>
        <taxon>Bacillales</taxon>
        <taxon>Thermoactinomycetaceae</taxon>
        <taxon>Marininema</taxon>
    </lineage>
</organism>
<evidence type="ECO:0000313" key="2">
    <source>
        <dbReference type="EMBL" id="SDW85510.1"/>
    </source>
</evidence>
<dbReference type="AlphaFoldDB" id="A0A1H2WY18"/>
<dbReference type="Pfam" id="PF25509">
    <property type="entry name" value="DUF7916"/>
    <property type="match status" value="1"/>
</dbReference>
<evidence type="ECO:0000313" key="3">
    <source>
        <dbReference type="Proteomes" id="UP000198534"/>
    </source>
</evidence>
<gene>
    <name evidence="2" type="ORF">SAMN05444487_10714</name>
</gene>
<name>A0A1H2WY18_9BACL</name>
<keyword evidence="3" id="KW-1185">Reference proteome</keyword>
<dbReference type="EMBL" id="FNNQ01000007">
    <property type="protein sequence ID" value="SDW85510.1"/>
    <property type="molecule type" value="Genomic_DNA"/>
</dbReference>
<proteinExistence type="predicted"/>